<evidence type="ECO:0000313" key="2">
    <source>
        <dbReference type="EMBL" id="AIL47552.1"/>
    </source>
</evidence>
<proteinExistence type="predicted"/>
<dbReference type="HOGENOM" id="CLU_129693_0_0_10"/>
<reference evidence="2" key="2">
    <citation type="journal article" date="2015" name="Genome Biol. Evol.">
        <title>Complete Genome Sequence and Transcriptomic Analysis of the Novel Pathogen Elizabethkingia anophelis in Response to Oxidative Stress.</title>
        <authorList>
            <person name="Li Y."/>
            <person name="Liu Y."/>
            <person name="Chew S.C."/>
            <person name="Tay M."/>
            <person name="Salido M.M."/>
            <person name="Teo J."/>
            <person name="Lauro F.M."/>
            <person name="Givskov M."/>
            <person name="Yang L."/>
        </authorList>
    </citation>
    <scope>NUCLEOTIDE SEQUENCE</scope>
    <source>
        <strain evidence="2">NUHP1</strain>
    </source>
</reference>
<dbReference type="EMBL" id="CP007547">
    <property type="protein sequence ID" value="AIL47552.1"/>
    <property type="molecule type" value="Genomic_DNA"/>
</dbReference>
<name>A0A077EJA3_9FLAO</name>
<organism evidence="2 3">
    <name type="scientific">Elizabethkingia anophelis NUHP1</name>
    <dbReference type="NCBI Taxonomy" id="1338011"/>
    <lineage>
        <taxon>Bacteria</taxon>
        <taxon>Pseudomonadati</taxon>
        <taxon>Bacteroidota</taxon>
        <taxon>Flavobacteriia</taxon>
        <taxon>Flavobacteriales</taxon>
        <taxon>Weeksellaceae</taxon>
        <taxon>Elizabethkingia</taxon>
    </lineage>
</organism>
<reference evidence="2" key="1">
    <citation type="journal article" date="2013" name="Lancet">
        <title>First case of E anophelis outbreak in an intensive-care unit.</title>
        <authorList>
            <person name="Teo J."/>
            <person name="Tan S.Y."/>
            <person name="Tay M."/>
            <person name="Ding Y."/>
            <person name="Kjelleberg S."/>
            <person name="Givskov M."/>
            <person name="Lin R.T."/>
            <person name="Yang L."/>
        </authorList>
    </citation>
    <scope>NUCLEOTIDE SEQUENCE [LARGE SCALE GENOMIC DNA]</scope>
    <source>
        <strain evidence="2">NUHP1</strain>
    </source>
</reference>
<evidence type="ECO:0000313" key="3">
    <source>
        <dbReference type="Proteomes" id="UP000028933"/>
    </source>
</evidence>
<protein>
    <recommendedName>
        <fullName evidence="4">HTH cro/C1-type domain-containing protein</fullName>
    </recommendedName>
</protein>
<evidence type="ECO:0008006" key="4">
    <source>
        <dbReference type="Google" id="ProtNLM"/>
    </source>
</evidence>
<accession>A0A077EJA3</accession>
<dbReference type="Proteomes" id="UP000028933">
    <property type="component" value="Chromosome"/>
</dbReference>
<dbReference type="KEGG" id="eao:BD94_3777"/>
<dbReference type="eggNOG" id="COG2932">
    <property type="taxonomic scope" value="Bacteria"/>
</dbReference>
<dbReference type="AlphaFoldDB" id="A0A077EJA3"/>
<sequence length="132" mass="15684">MIVDRILQFIRYKGINKSTFYKEVGLSNGFLDKATKNIGTSKIEQMLKAYPEINPDWFLTGEGNMLKSDVRTTGIKESKKPYSIEDRDKILEDIEKRYQEYKEMCDQLVLSYKERIIEMKEEIIFLREQLNK</sequence>
<gene>
    <name evidence="2" type="ORF">BD94_3777</name>
</gene>
<keyword evidence="1" id="KW-0175">Coiled coil</keyword>
<evidence type="ECO:0000256" key="1">
    <source>
        <dbReference type="SAM" id="Coils"/>
    </source>
</evidence>
<dbReference type="STRING" id="1338011.BD94_3777"/>
<feature type="coiled-coil region" evidence="1">
    <location>
        <begin position="84"/>
        <end position="129"/>
    </location>
</feature>
<dbReference type="RefSeq" id="WP_029728076.1">
    <property type="nucleotide sequence ID" value="NZ_CP007547.1"/>
</dbReference>